<name>A0A317XX29_9BASI</name>
<feature type="domain" description="DH" evidence="2">
    <location>
        <begin position="195"/>
        <end position="386"/>
    </location>
</feature>
<dbReference type="EMBL" id="KZ819189">
    <property type="protein sequence ID" value="PWZ01851.1"/>
    <property type="molecule type" value="Genomic_DNA"/>
</dbReference>
<dbReference type="SUPFAM" id="SSF48065">
    <property type="entry name" value="DBL homology domain (DH-domain)"/>
    <property type="match status" value="1"/>
</dbReference>
<feature type="compositionally biased region" description="Low complexity" evidence="1">
    <location>
        <begin position="19"/>
        <end position="31"/>
    </location>
</feature>
<feature type="region of interest" description="Disordered" evidence="1">
    <location>
        <begin position="946"/>
        <end position="977"/>
    </location>
</feature>
<dbReference type="Pfam" id="PF00621">
    <property type="entry name" value="RhoGEF"/>
    <property type="match status" value="1"/>
</dbReference>
<dbReference type="InterPro" id="IPR035899">
    <property type="entry name" value="DBL_dom_sf"/>
</dbReference>
<dbReference type="InterPro" id="IPR000219">
    <property type="entry name" value="DH_dom"/>
</dbReference>
<accession>A0A317XX29</accession>
<feature type="compositionally biased region" description="Basic and acidic residues" evidence="1">
    <location>
        <begin position="56"/>
        <end position="66"/>
    </location>
</feature>
<gene>
    <name evidence="3" type="ORF">BCV70DRAFT_198132</name>
</gene>
<evidence type="ECO:0000259" key="2">
    <source>
        <dbReference type="PROSITE" id="PS50010"/>
    </source>
</evidence>
<dbReference type="GO" id="GO:0005085">
    <property type="term" value="F:guanyl-nucleotide exchange factor activity"/>
    <property type="evidence" value="ECO:0007669"/>
    <property type="project" value="InterPro"/>
</dbReference>
<dbReference type="STRING" id="1882483.A0A317XX29"/>
<dbReference type="InterPro" id="IPR051092">
    <property type="entry name" value="FYVE_RhoGEF_PH"/>
</dbReference>
<dbReference type="Proteomes" id="UP000246740">
    <property type="component" value="Unassembled WGS sequence"/>
</dbReference>
<dbReference type="SMART" id="SM00325">
    <property type="entry name" value="RhoGEF"/>
    <property type="match status" value="1"/>
</dbReference>
<dbReference type="CDD" id="cd00160">
    <property type="entry name" value="RhoGEF"/>
    <property type="match status" value="1"/>
</dbReference>
<feature type="compositionally biased region" description="Low complexity" evidence="1">
    <location>
        <begin position="161"/>
        <end position="176"/>
    </location>
</feature>
<feature type="compositionally biased region" description="Low complexity" evidence="1">
    <location>
        <begin position="960"/>
        <end position="969"/>
    </location>
</feature>
<feature type="compositionally biased region" description="Basic and acidic residues" evidence="1">
    <location>
        <begin position="1092"/>
        <end position="1111"/>
    </location>
</feature>
<dbReference type="GO" id="GO:0005737">
    <property type="term" value="C:cytoplasm"/>
    <property type="evidence" value="ECO:0007669"/>
    <property type="project" value="TreeGrafter"/>
</dbReference>
<evidence type="ECO:0000256" key="1">
    <source>
        <dbReference type="SAM" id="MobiDB-lite"/>
    </source>
</evidence>
<feature type="region of interest" description="Disordered" evidence="1">
    <location>
        <begin position="1"/>
        <end position="70"/>
    </location>
</feature>
<dbReference type="InParanoid" id="A0A317XX29"/>
<sequence length="1258" mass="138424">MPPRGPARSPFAGIGAGYSAFPPSAPASPERPSSRLGLSGRTTPSFLRSSRHASPHRSEGLPRDHANPTTSTFHAMAATDTTFAVSGVSDSISRAYFYDVVQEGSSASTSTSRLFRAHYSASREGELEASSSVVSWLGETVVDHSGQVESSDADDWEMPRSSSGSSISAVGSSCTSSPSPAALQSVTRASADPQRFLARVQELIDTERSYVRRLDALHQRYAIPLRNLARDRDTAIIPLYEAQRLFGNIGEIAGANRAFLNDLESLQRQGKEALLTRLGDVLYQHMTCFSCYDEYFANFEKAKHIEQTVSKHRGFRDFADRTKYSISDIGNTGLRDLLMEPIQRIPRYKLLIEAMLKHLDLADPQRARLEQAITVASRIASCEADDKTKRAAVLWSFHRNVDAFPAGLISVHRQFIDCIDVDDFPLDMLGPSAAYSGAKTLHCTLFLFDDHIAIVKRAQPNCSGRKVVGLDDLGRLATQMKTYTEKSAHASSLAPGKKNELAFRGSISIMDVEALDLGGADFQLTLLRPPANVVGDKWVGRSVRHFMTLDNSAAAASTVSSRTRMGSGAFESDVSARLEKMRFLESLWRARALYKARDGRSYVRCHVIAASRNAVGADEDLSQQISGEMADTERVQALRQAEARKVVYYNVYNRRSYAAETSKASLAVHVNIDERADPLLLGPEGLPPYAVFEVVGHDELEAECVVRSRSKRGHELESASTLAVIPVSDVAIQLTTLSDTMDKAYASPVVQVQGYGTPGTPSGSSFRQRAKAAAGLESFGRARLFAGAVGGLQRGLSSSTKRSLPSDDHDAGITNPVTKRVSLDQDQLSTRYRQPPYQQVPQRQQQQPQQHASSTPTRRSVDLHRSTTSPEPVRTPKRRPVPIYTDSDAGSIAPTVVHSPMKDQTEMMETRSVEEARQAEDTRNPEQPDVAPEATLCNDRLAAHLDEGEARPRRHPPATPARTTSSAASKSQEARRRNEAVEQSLRLVKEEFRFLKCDVEFLQACAATAAGAAGTDVLTPRKRRAEAGVLGEIDVNIGTDAAVAALEDEVAKVKSRTDRLELLLGDLDQRWISTIRMHNRVMHEFTEATAALKEKQRERSSKTEAEAESKVVSRISANGNSEDSQGKVEVIKTNGVDPGSHLLKDQDATGVSVVEFDSLKMQISALKRKCELLATLESDGRLENTEIHKAFNEELDMLYENTQRPESEELALLRTEIKKVKAGHHELAIQNRQLNRDLELQKTQNAVYEEMLRKHGLL</sequence>
<reference evidence="3 4" key="1">
    <citation type="journal article" date="2018" name="Mol. Biol. Evol.">
        <title>Broad Genomic Sampling Reveals a Smut Pathogenic Ancestry of the Fungal Clade Ustilaginomycotina.</title>
        <authorList>
            <person name="Kijpornyongpan T."/>
            <person name="Mondo S.J."/>
            <person name="Barry K."/>
            <person name="Sandor L."/>
            <person name="Lee J."/>
            <person name="Lipzen A."/>
            <person name="Pangilinan J."/>
            <person name="LaButti K."/>
            <person name="Hainaut M."/>
            <person name="Henrissat B."/>
            <person name="Grigoriev I.V."/>
            <person name="Spatafora J.W."/>
            <person name="Aime M.C."/>
        </authorList>
    </citation>
    <scope>NUCLEOTIDE SEQUENCE [LARGE SCALE GENOMIC DNA]</scope>
    <source>
        <strain evidence="3 4">MCA 3645</strain>
    </source>
</reference>
<evidence type="ECO:0000313" key="4">
    <source>
        <dbReference type="Proteomes" id="UP000246740"/>
    </source>
</evidence>
<dbReference type="AlphaFoldDB" id="A0A317XX29"/>
<organism evidence="3 4">
    <name type="scientific">Testicularia cyperi</name>
    <dbReference type="NCBI Taxonomy" id="1882483"/>
    <lineage>
        <taxon>Eukaryota</taxon>
        <taxon>Fungi</taxon>
        <taxon>Dikarya</taxon>
        <taxon>Basidiomycota</taxon>
        <taxon>Ustilaginomycotina</taxon>
        <taxon>Ustilaginomycetes</taxon>
        <taxon>Ustilaginales</taxon>
        <taxon>Anthracoideaceae</taxon>
        <taxon>Testicularia</taxon>
    </lineage>
</organism>
<keyword evidence="4" id="KW-1185">Reference proteome</keyword>
<feature type="region of interest" description="Disordered" evidence="1">
    <location>
        <begin position="792"/>
        <end position="932"/>
    </location>
</feature>
<feature type="region of interest" description="Disordered" evidence="1">
    <location>
        <begin position="1092"/>
        <end position="1112"/>
    </location>
</feature>
<dbReference type="PANTHER" id="PTHR12673:SF270">
    <property type="entry name" value="FYVE-TYPE DOMAIN-CONTAINING PROTEIN"/>
    <property type="match status" value="1"/>
</dbReference>
<proteinExistence type="predicted"/>
<protein>
    <recommendedName>
        <fullName evidence="2">DH domain-containing protein</fullName>
    </recommendedName>
</protein>
<dbReference type="OrthoDB" id="660555at2759"/>
<feature type="compositionally biased region" description="Low complexity" evidence="1">
    <location>
        <begin position="831"/>
        <end position="850"/>
    </location>
</feature>
<dbReference type="PANTHER" id="PTHR12673">
    <property type="entry name" value="FACIOGENITAL DYSPLASIA PROTEIN"/>
    <property type="match status" value="1"/>
</dbReference>
<dbReference type="PROSITE" id="PS50010">
    <property type="entry name" value="DH_2"/>
    <property type="match status" value="1"/>
</dbReference>
<dbReference type="Gene3D" id="1.20.900.10">
    <property type="entry name" value="Dbl homology (DH) domain"/>
    <property type="match status" value="1"/>
</dbReference>
<evidence type="ECO:0000313" key="3">
    <source>
        <dbReference type="EMBL" id="PWZ01851.1"/>
    </source>
</evidence>
<feature type="compositionally biased region" description="Basic and acidic residues" evidence="1">
    <location>
        <begin position="900"/>
        <end position="926"/>
    </location>
</feature>
<feature type="region of interest" description="Disordered" evidence="1">
    <location>
        <begin position="146"/>
        <end position="176"/>
    </location>
</feature>